<protein>
    <recommendedName>
        <fullName evidence="4">CRISPR-associated protein Cas5</fullName>
    </recommendedName>
</protein>
<dbReference type="PATRIC" id="fig|1710894.3.peg.1084"/>
<dbReference type="STRING" id="1803587.GCA_001593825_02743"/>
<reference evidence="2 3" key="1">
    <citation type="submission" date="2015-09" db="EMBL/GenBank/DDBJ databases">
        <title>Whole genome shotgun sequence assembly of Aphanizomenon flos-aquae UKL13.</title>
        <authorList>
            <person name="Driscoll C."/>
        </authorList>
    </citation>
    <scope>NUCLEOTIDE SEQUENCE [LARGE SCALE GENOMIC DNA]</scope>
    <source>
        <strain evidence="2">MDT13</strain>
    </source>
</reference>
<dbReference type="EMBL" id="LJOY01000050">
    <property type="protein sequence ID" value="OBQ24274.1"/>
    <property type="molecule type" value="Genomic_DNA"/>
</dbReference>
<dbReference type="Pfam" id="PF09704">
    <property type="entry name" value="Cas_Cas5d"/>
    <property type="match status" value="1"/>
</dbReference>
<evidence type="ECO:0000313" key="2">
    <source>
        <dbReference type="EMBL" id="OBQ24274.1"/>
    </source>
</evidence>
<evidence type="ECO:0008006" key="4">
    <source>
        <dbReference type="Google" id="ProtNLM"/>
    </source>
</evidence>
<dbReference type="Gene3D" id="3.30.70.2660">
    <property type="match status" value="1"/>
</dbReference>
<organism evidence="2 3">
    <name type="scientific">Aphanizomenon flos-aquae LD13</name>
    <dbReference type="NCBI Taxonomy" id="1710894"/>
    <lineage>
        <taxon>Bacteria</taxon>
        <taxon>Bacillati</taxon>
        <taxon>Cyanobacteriota</taxon>
        <taxon>Cyanophyceae</taxon>
        <taxon>Nostocales</taxon>
        <taxon>Aphanizomenonaceae</taxon>
        <taxon>Aphanizomenon</taxon>
    </lineage>
</organism>
<dbReference type="AlphaFoldDB" id="A0A1B7VTT7"/>
<gene>
    <name evidence="2" type="ORF">AN481_14145</name>
</gene>
<evidence type="ECO:0000313" key="3">
    <source>
        <dbReference type="Proteomes" id="UP000092382"/>
    </source>
</evidence>
<keyword evidence="1" id="KW-0051">Antiviral defense</keyword>
<evidence type="ECO:0000256" key="1">
    <source>
        <dbReference type="ARBA" id="ARBA00023118"/>
    </source>
</evidence>
<comment type="caution">
    <text evidence="2">The sequence shown here is derived from an EMBL/GenBank/DDBJ whole genome shotgun (WGS) entry which is preliminary data.</text>
</comment>
<accession>A0A1B7VTT7</accession>
<dbReference type="GO" id="GO:0004519">
    <property type="term" value="F:endonuclease activity"/>
    <property type="evidence" value="ECO:0007669"/>
    <property type="project" value="InterPro"/>
</dbReference>
<dbReference type="InterPro" id="IPR010155">
    <property type="entry name" value="CRISPR-assoc_prot_Cas5d"/>
</dbReference>
<sequence>MQIKLWGEWALFTRPEFKAEPHSYQVMPFTAAIGVLESIFWKPEIKYKINHIIVLNPISTFTIQRNMVQSKQIYGNVKRWIKNDGIGGYTAVGDRAQRNHVILRNIAYIIDFNFDLQTEEDLSNKYAAQIKRRIEKGQCFKQPYFGCREYIAYFGFPLPEDQPAPELKGEIDLGLMPKQMHFIPDKKGAISWRTAEGFVKGNVVTEFAHFVMRDGLVCYRN</sequence>
<dbReference type="GO" id="GO:0051607">
    <property type="term" value="P:defense response to virus"/>
    <property type="evidence" value="ECO:0007669"/>
    <property type="project" value="UniProtKB-KW"/>
</dbReference>
<dbReference type="InterPro" id="IPR013422">
    <property type="entry name" value="CRISPR-assoc_prot_Cas5_N"/>
</dbReference>
<proteinExistence type="predicted"/>
<dbReference type="Proteomes" id="UP000092382">
    <property type="component" value="Unassembled WGS sequence"/>
</dbReference>
<dbReference type="NCBIfam" id="TIGR01876">
    <property type="entry name" value="cas_Cas5d"/>
    <property type="match status" value="1"/>
</dbReference>
<name>A0A1B7VTT7_APHFL</name>
<dbReference type="NCBIfam" id="TIGR02593">
    <property type="entry name" value="CRISPR_cas5"/>
    <property type="match status" value="1"/>
</dbReference>
<dbReference type="InterPro" id="IPR021124">
    <property type="entry name" value="CRISPR-assoc_prot_Cas5"/>
</dbReference>
<dbReference type="GO" id="GO:0043571">
    <property type="term" value="P:maintenance of CRISPR repeat elements"/>
    <property type="evidence" value="ECO:0007669"/>
    <property type="project" value="InterPro"/>
</dbReference>